<dbReference type="Pfam" id="PF20241">
    <property type="entry name" value="DUF6598"/>
    <property type="match status" value="2"/>
</dbReference>
<dbReference type="Proteomes" id="UP000324897">
    <property type="component" value="Chromosome 1"/>
</dbReference>
<dbReference type="AlphaFoldDB" id="A0A5J9VAS5"/>
<accession>A0A5J9VAS5</accession>
<feature type="domain" description="DUF6598" evidence="2">
    <location>
        <begin position="104"/>
        <end position="239"/>
    </location>
</feature>
<dbReference type="InterPro" id="IPR046533">
    <property type="entry name" value="DUF6598"/>
</dbReference>
<organism evidence="3 4">
    <name type="scientific">Eragrostis curvula</name>
    <name type="common">weeping love grass</name>
    <dbReference type="NCBI Taxonomy" id="38414"/>
    <lineage>
        <taxon>Eukaryota</taxon>
        <taxon>Viridiplantae</taxon>
        <taxon>Streptophyta</taxon>
        <taxon>Embryophyta</taxon>
        <taxon>Tracheophyta</taxon>
        <taxon>Spermatophyta</taxon>
        <taxon>Magnoliopsida</taxon>
        <taxon>Liliopsida</taxon>
        <taxon>Poales</taxon>
        <taxon>Poaceae</taxon>
        <taxon>PACMAD clade</taxon>
        <taxon>Chloridoideae</taxon>
        <taxon>Eragrostideae</taxon>
        <taxon>Eragrostidinae</taxon>
        <taxon>Eragrostis</taxon>
    </lineage>
</organism>
<reference evidence="3 4" key="1">
    <citation type="journal article" date="2019" name="Sci. Rep.">
        <title>A high-quality genome of Eragrostis curvula grass provides insights into Poaceae evolution and supports new strategies to enhance forage quality.</title>
        <authorList>
            <person name="Carballo J."/>
            <person name="Santos B.A.C.M."/>
            <person name="Zappacosta D."/>
            <person name="Garbus I."/>
            <person name="Selva J.P."/>
            <person name="Gallo C.A."/>
            <person name="Diaz A."/>
            <person name="Albertini E."/>
            <person name="Caccamo M."/>
            <person name="Echenique V."/>
        </authorList>
    </citation>
    <scope>NUCLEOTIDE SEQUENCE [LARGE SCALE GENOMIC DNA]</scope>
    <source>
        <strain evidence="4">cv. Victoria</strain>
        <tissue evidence="3">Leaf</tissue>
    </source>
</reference>
<evidence type="ECO:0000313" key="3">
    <source>
        <dbReference type="EMBL" id="TVU32604.1"/>
    </source>
</evidence>
<feature type="domain" description="DUF6598" evidence="2">
    <location>
        <begin position="300"/>
        <end position="471"/>
    </location>
</feature>
<evidence type="ECO:0000313" key="4">
    <source>
        <dbReference type="Proteomes" id="UP000324897"/>
    </source>
</evidence>
<feature type="region of interest" description="Disordered" evidence="1">
    <location>
        <begin position="246"/>
        <end position="272"/>
    </location>
</feature>
<dbReference type="PANTHER" id="PTHR33065">
    <property type="entry name" value="OS07G0486400 PROTEIN"/>
    <property type="match status" value="1"/>
</dbReference>
<protein>
    <recommendedName>
        <fullName evidence="2">DUF6598 domain-containing protein</fullName>
    </recommendedName>
</protein>
<feature type="non-terminal residue" evidence="3">
    <location>
        <position position="1"/>
    </location>
</feature>
<evidence type="ECO:0000259" key="2">
    <source>
        <dbReference type="Pfam" id="PF20241"/>
    </source>
</evidence>
<comment type="caution">
    <text evidence="3">The sequence shown here is derived from an EMBL/GenBank/DDBJ whole genome shotgun (WGS) entry which is preliminary data.</text>
</comment>
<proteinExistence type="predicted"/>
<keyword evidence="4" id="KW-1185">Reference proteome</keyword>
<dbReference type="EMBL" id="RWGY01000011">
    <property type="protein sequence ID" value="TVU32604.1"/>
    <property type="molecule type" value="Genomic_DNA"/>
</dbReference>
<evidence type="ECO:0000256" key="1">
    <source>
        <dbReference type="SAM" id="MobiDB-lite"/>
    </source>
</evidence>
<name>A0A5J9VAS5_9POAL</name>
<sequence>MAELAARDDYDDAAGSDEDYPDSWSFMWQHVLEDATRIPAMRFTDERPDRRRHSAYPRATLQVFSVDVAKLRMRKKKKTGRPSPVLRLGWPIHVFGTVAVRDCLTGPSRAVVFLDPAYLEVDLRVKGATEDEDERLSSLEARIWTYQPPRSILFRRDYTSELSTLRVTLGHLHESVEATVAVRVASGGTWPDDGRRVRIAAATASIPGEEIVLLDSGGDGGHHARPVADDGGVMFSRRVAQGLLRRGRQAMEEEEEEEGPPPRPRPQLAAPRVRVVAVRDSIDCNRNVLFHRARDDRSATREDDDERLSFLAAGLLWAGGQLRSTLFRRDYASELSTVRLTLGLLVSSVEATVAVRVVASDGGTWPDDDGRRVRIAAATASIRGEEIVLLDSRADGGRHVPLVADDDGGVVLSRRVASVELSGELKVSVGAWKGDGDRLGQQADEVVFKPKEAGRSYGTLHVGFCQMDVTVAWSLISSM</sequence>
<gene>
    <name evidence="3" type="ORF">EJB05_24342</name>
</gene>
<dbReference type="Gramene" id="TVU32604">
    <property type="protein sequence ID" value="TVU32604"/>
    <property type="gene ID" value="EJB05_24342"/>
</dbReference>
<dbReference type="PANTHER" id="PTHR33065:SF61">
    <property type="entry name" value="EXPRESSED PROTEIN"/>
    <property type="match status" value="1"/>
</dbReference>